<accession>A0AAW5QTQ3</accession>
<proteinExistence type="predicted"/>
<dbReference type="EMBL" id="JALIDZ010000002">
    <property type="protein sequence ID" value="MCT8971267.1"/>
    <property type="molecule type" value="Genomic_DNA"/>
</dbReference>
<dbReference type="Proteomes" id="UP001320898">
    <property type="component" value="Unassembled WGS sequence"/>
</dbReference>
<dbReference type="RefSeq" id="WP_261614833.1">
    <property type="nucleotide sequence ID" value="NZ_JALIDZ010000002.1"/>
</dbReference>
<evidence type="ECO:0008006" key="3">
    <source>
        <dbReference type="Google" id="ProtNLM"/>
    </source>
</evidence>
<reference evidence="1 2" key="1">
    <citation type="submission" date="2022-04" db="EMBL/GenBank/DDBJ databases">
        <authorList>
            <person name="Ye Y.-Q."/>
            <person name="Du Z.-J."/>
        </authorList>
    </citation>
    <scope>NUCLEOTIDE SEQUENCE [LARGE SCALE GENOMIC DNA]</scope>
    <source>
        <strain evidence="1 2">A6E488</strain>
    </source>
</reference>
<sequence length="178" mass="19200">MSAALFASAAHAEPPYPTVDFQGDWVLSDGKGMNVRATMHYSAANRKMRINMNQQGMAMSSVRDMDSGDMILWSDQMPGMAMRVPNVDVDEFDGTPTDETKTVNGEDCIVWRMKQAIACLTADNIPIEVTGEGFGSGLENLQRTEQDPAVFEVPSGLNVMDMPAGIPGAPNPGQGLPF</sequence>
<evidence type="ECO:0000313" key="2">
    <source>
        <dbReference type="Proteomes" id="UP001320898"/>
    </source>
</evidence>
<dbReference type="AlphaFoldDB" id="A0AAW5QTQ3"/>
<protein>
    <recommendedName>
        <fullName evidence="3">DUF4412 domain-containing protein</fullName>
    </recommendedName>
</protein>
<organism evidence="1 2">
    <name type="scientific">Microbaculum marinisediminis</name>
    <dbReference type="NCBI Taxonomy" id="2931392"/>
    <lineage>
        <taxon>Bacteria</taxon>
        <taxon>Pseudomonadati</taxon>
        <taxon>Pseudomonadota</taxon>
        <taxon>Alphaproteobacteria</taxon>
        <taxon>Hyphomicrobiales</taxon>
        <taxon>Tepidamorphaceae</taxon>
        <taxon>Microbaculum</taxon>
    </lineage>
</organism>
<evidence type="ECO:0000313" key="1">
    <source>
        <dbReference type="EMBL" id="MCT8971267.1"/>
    </source>
</evidence>
<name>A0AAW5QTQ3_9HYPH</name>
<comment type="caution">
    <text evidence="1">The sequence shown here is derived from an EMBL/GenBank/DDBJ whole genome shotgun (WGS) entry which is preliminary data.</text>
</comment>
<gene>
    <name evidence="1" type="ORF">MUB46_05275</name>
</gene>
<keyword evidence="2" id="KW-1185">Reference proteome</keyword>